<proteinExistence type="predicted"/>
<evidence type="ECO:0000256" key="2">
    <source>
        <dbReference type="SAM" id="Phobius"/>
    </source>
</evidence>
<keyword evidence="2" id="KW-1133">Transmembrane helix</keyword>
<protein>
    <submittedName>
        <fullName evidence="3">Uncharacterized protein</fullName>
    </submittedName>
</protein>
<organism evidence="3">
    <name type="scientific">marine sediment metagenome</name>
    <dbReference type="NCBI Taxonomy" id="412755"/>
    <lineage>
        <taxon>unclassified sequences</taxon>
        <taxon>metagenomes</taxon>
        <taxon>ecological metagenomes</taxon>
    </lineage>
</organism>
<keyword evidence="2" id="KW-0472">Membrane</keyword>
<sequence>MTTEQPSKKYDARQELKYFSILLRRAVASAMNIILGFLSSITSIPQKSISPSVDSSPPATAGPQKSFAPKSESVKYYVQTATENTPSSSKTITPTPRSAPRCVKSIKPMELGPEGCEKIREGLIKGTIDLTTISVAQWLHVSYLALFAQKETHMERAVVYEGNVYNLHLCVSGVMPPEATAKLKHKQ</sequence>
<feature type="compositionally biased region" description="Polar residues" evidence="1">
    <location>
        <begin position="48"/>
        <end position="58"/>
    </location>
</feature>
<evidence type="ECO:0000313" key="3">
    <source>
        <dbReference type="EMBL" id="KKL27733.1"/>
    </source>
</evidence>
<accession>A0A0F9EVD8</accession>
<reference evidence="3" key="1">
    <citation type="journal article" date="2015" name="Nature">
        <title>Complex archaea that bridge the gap between prokaryotes and eukaryotes.</title>
        <authorList>
            <person name="Spang A."/>
            <person name="Saw J.H."/>
            <person name="Jorgensen S.L."/>
            <person name="Zaremba-Niedzwiedzka K."/>
            <person name="Martijn J."/>
            <person name="Lind A.E."/>
            <person name="van Eijk R."/>
            <person name="Schleper C."/>
            <person name="Guy L."/>
            <person name="Ettema T.J."/>
        </authorList>
    </citation>
    <scope>NUCLEOTIDE SEQUENCE</scope>
</reference>
<comment type="caution">
    <text evidence="3">The sequence shown here is derived from an EMBL/GenBank/DDBJ whole genome shotgun (WGS) entry which is preliminary data.</text>
</comment>
<feature type="region of interest" description="Disordered" evidence="1">
    <location>
        <begin position="48"/>
        <end position="68"/>
    </location>
</feature>
<keyword evidence="2" id="KW-0812">Transmembrane</keyword>
<name>A0A0F9EVD8_9ZZZZ</name>
<dbReference type="EMBL" id="LAZR01035357">
    <property type="protein sequence ID" value="KKL27733.1"/>
    <property type="molecule type" value="Genomic_DNA"/>
</dbReference>
<evidence type="ECO:0000256" key="1">
    <source>
        <dbReference type="SAM" id="MobiDB-lite"/>
    </source>
</evidence>
<gene>
    <name evidence="3" type="ORF">LCGC14_2382220</name>
</gene>
<feature type="transmembrane region" description="Helical" evidence="2">
    <location>
        <begin position="21"/>
        <end position="41"/>
    </location>
</feature>
<dbReference type="AlphaFoldDB" id="A0A0F9EVD8"/>